<dbReference type="InterPro" id="IPR000719">
    <property type="entry name" value="Prot_kinase_dom"/>
</dbReference>
<comment type="similarity">
    <text evidence="4">Belongs to the protein kinase superfamily.</text>
</comment>
<dbReference type="GO" id="GO:0004674">
    <property type="term" value="F:protein serine/threonine kinase activity"/>
    <property type="evidence" value="ECO:0007669"/>
    <property type="project" value="UniProtKB-KW"/>
</dbReference>
<feature type="compositionally biased region" description="Basic and acidic residues" evidence="5">
    <location>
        <begin position="301"/>
        <end position="313"/>
    </location>
</feature>
<organism evidence="7 8">
    <name type="scientific">Strigamia maritima</name>
    <name type="common">European centipede</name>
    <name type="synonym">Geophilus maritimus</name>
    <dbReference type="NCBI Taxonomy" id="126957"/>
    <lineage>
        <taxon>Eukaryota</taxon>
        <taxon>Metazoa</taxon>
        <taxon>Ecdysozoa</taxon>
        <taxon>Arthropoda</taxon>
        <taxon>Myriapoda</taxon>
        <taxon>Chilopoda</taxon>
        <taxon>Pleurostigmophora</taxon>
        <taxon>Geophilomorpha</taxon>
        <taxon>Linotaeniidae</taxon>
        <taxon>Strigamia</taxon>
    </lineage>
</organism>
<keyword evidence="8" id="KW-1185">Reference proteome</keyword>
<dbReference type="GO" id="GO:0005524">
    <property type="term" value="F:ATP binding"/>
    <property type="evidence" value="ECO:0007669"/>
    <property type="project" value="UniProtKB-UniRule"/>
</dbReference>
<feature type="region of interest" description="Disordered" evidence="5">
    <location>
        <begin position="295"/>
        <end position="315"/>
    </location>
</feature>
<dbReference type="OMA" id="HETACKL"/>
<reference evidence="7" key="2">
    <citation type="submission" date="2015-02" db="UniProtKB">
        <authorList>
            <consortium name="EnsemblMetazoa"/>
        </authorList>
    </citation>
    <scope>IDENTIFICATION</scope>
</reference>
<evidence type="ECO:0000256" key="5">
    <source>
        <dbReference type="SAM" id="MobiDB-lite"/>
    </source>
</evidence>
<sequence>MNSNRSSIINSMKDLQLVEHQLDDGYIIHKTLGKGVYGHVQLATHRRTCFTVALKSVHKDRTKLKDFLREFHYNYFLSPHRNILTCYQVAFQTPDAFVYAQEIARFGDLTQLMKGNELEENKAKSIIQQVSSAMDFMHSKELVHRDIKPQNILVFQENELFVKLTDFGLTCAAGTLVKKSNTCPSNSPPEVFNAIFNEGYHVETPSDSWQLAMLIYYCLKTYLPWEKAEITDSNYTEFLKWQKRKVQRTPKYFKSFSARLNRLFRKMLEPKPGKRAPVTEVFKYLNDRWLSSDNGGISKSDSSKSNKESKNEDNGLENMLAKFGVDISVDRMTKKKRVQDWVLSMSE</sequence>
<dbReference type="Pfam" id="PF00069">
    <property type="entry name" value="Pkinase"/>
    <property type="match status" value="1"/>
</dbReference>
<keyword evidence="1 3" id="KW-0547">Nucleotide-binding</keyword>
<feature type="binding site" evidence="3">
    <location>
        <position position="55"/>
    </location>
    <ligand>
        <name>ATP</name>
        <dbReference type="ChEBI" id="CHEBI:30616"/>
    </ligand>
</feature>
<evidence type="ECO:0000313" key="8">
    <source>
        <dbReference type="Proteomes" id="UP000014500"/>
    </source>
</evidence>
<dbReference type="Gene3D" id="1.10.510.10">
    <property type="entry name" value="Transferase(Phosphotransferase) domain 1"/>
    <property type="match status" value="1"/>
</dbReference>
<evidence type="ECO:0000259" key="6">
    <source>
        <dbReference type="PROSITE" id="PS50011"/>
    </source>
</evidence>
<dbReference type="STRING" id="126957.T1JK19"/>
<evidence type="ECO:0000256" key="4">
    <source>
        <dbReference type="RuleBase" id="RU000304"/>
    </source>
</evidence>
<evidence type="ECO:0000256" key="3">
    <source>
        <dbReference type="PROSITE-ProRule" id="PRU10141"/>
    </source>
</evidence>
<keyword evidence="4" id="KW-0723">Serine/threonine-protein kinase</keyword>
<dbReference type="AlphaFoldDB" id="T1JK19"/>
<feature type="domain" description="Protein kinase" evidence="6">
    <location>
        <begin position="26"/>
        <end position="290"/>
    </location>
</feature>
<dbReference type="PANTHER" id="PTHR24359:SF1">
    <property type="entry name" value="INHIBITOR OF NUCLEAR FACTOR KAPPA-B KINASE EPSILON SUBUNIT HOMOLOG 1-RELATED"/>
    <property type="match status" value="1"/>
</dbReference>
<dbReference type="HOGENOM" id="CLU_000288_10_3_1"/>
<name>T1JK19_STRMM</name>
<keyword evidence="4" id="KW-0808">Transferase</keyword>
<dbReference type="eggNOG" id="KOG1345">
    <property type="taxonomic scope" value="Eukaryota"/>
</dbReference>
<dbReference type="PANTHER" id="PTHR24359">
    <property type="entry name" value="SERINE/THREONINE-PROTEIN KINASE SBK1"/>
    <property type="match status" value="1"/>
</dbReference>
<reference evidence="8" key="1">
    <citation type="submission" date="2011-05" db="EMBL/GenBank/DDBJ databases">
        <authorList>
            <person name="Richards S.R."/>
            <person name="Qu J."/>
            <person name="Jiang H."/>
            <person name="Jhangiani S.N."/>
            <person name="Agravi P."/>
            <person name="Goodspeed R."/>
            <person name="Gross S."/>
            <person name="Mandapat C."/>
            <person name="Jackson L."/>
            <person name="Mathew T."/>
            <person name="Pu L."/>
            <person name="Thornton R."/>
            <person name="Saada N."/>
            <person name="Wilczek-Boney K.B."/>
            <person name="Lee S."/>
            <person name="Kovar C."/>
            <person name="Wu Y."/>
            <person name="Scherer S.E."/>
            <person name="Worley K.C."/>
            <person name="Muzny D.M."/>
            <person name="Gibbs R."/>
        </authorList>
    </citation>
    <scope>NUCLEOTIDE SEQUENCE</scope>
    <source>
        <strain evidence="8">Brora</strain>
    </source>
</reference>
<dbReference type="EnsemblMetazoa" id="SMAR014199-RA">
    <property type="protein sequence ID" value="SMAR014199-PA"/>
    <property type="gene ID" value="SMAR014199"/>
</dbReference>
<dbReference type="PROSITE" id="PS00107">
    <property type="entry name" value="PROTEIN_KINASE_ATP"/>
    <property type="match status" value="1"/>
</dbReference>
<evidence type="ECO:0000313" key="7">
    <source>
        <dbReference type="EnsemblMetazoa" id="SMAR014199-PA"/>
    </source>
</evidence>
<accession>T1JK19</accession>
<dbReference type="SMART" id="SM00220">
    <property type="entry name" value="S_TKc"/>
    <property type="match status" value="1"/>
</dbReference>
<dbReference type="SUPFAM" id="SSF56112">
    <property type="entry name" value="Protein kinase-like (PK-like)"/>
    <property type="match status" value="1"/>
</dbReference>
<dbReference type="EMBL" id="JH431825">
    <property type="status" value="NOT_ANNOTATED_CDS"/>
    <property type="molecule type" value="Genomic_DNA"/>
</dbReference>
<evidence type="ECO:0000256" key="1">
    <source>
        <dbReference type="ARBA" id="ARBA00022741"/>
    </source>
</evidence>
<dbReference type="PROSITE" id="PS50011">
    <property type="entry name" value="PROTEIN_KINASE_DOM"/>
    <property type="match status" value="1"/>
</dbReference>
<evidence type="ECO:0000256" key="2">
    <source>
        <dbReference type="ARBA" id="ARBA00022840"/>
    </source>
</evidence>
<dbReference type="InterPro" id="IPR017441">
    <property type="entry name" value="Protein_kinase_ATP_BS"/>
</dbReference>
<dbReference type="InterPro" id="IPR011009">
    <property type="entry name" value="Kinase-like_dom_sf"/>
</dbReference>
<dbReference type="Proteomes" id="UP000014500">
    <property type="component" value="Unassembled WGS sequence"/>
</dbReference>
<proteinExistence type="inferred from homology"/>
<keyword evidence="2 3" id="KW-0067">ATP-binding</keyword>
<dbReference type="PROSITE" id="PS00108">
    <property type="entry name" value="PROTEIN_KINASE_ST"/>
    <property type="match status" value="1"/>
</dbReference>
<dbReference type="InterPro" id="IPR008271">
    <property type="entry name" value="Ser/Thr_kinase_AS"/>
</dbReference>
<dbReference type="PhylomeDB" id="T1JK19"/>
<keyword evidence="4" id="KW-0418">Kinase</keyword>
<protein>
    <recommendedName>
        <fullName evidence="6">Protein kinase domain-containing protein</fullName>
    </recommendedName>
</protein>